<gene>
    <name evidence="2" type="ORF">J2X06_003173</name>
</gene>
<accession>A0ABU1WF29</accession>
<feature type="chain" id="PRO_5046589300" description="Secreted protein" evidence="1">
    <location>
        <begin position="38"/>
        <end position="216"/>
    </location>
</feature>
<evidence type="ECO:0000313" key="3">
    <source>
        <dbReference type="Proteomes" id="UP001251524"/>
    </source>
</evidence>
<protein>
    <recommendedName>
        <fullName evidence="4">Secreted protein</fullName>
    </recommendedName>
</protein>
<keyword evidence="1" id="KW-0732">Signal</keyword>
<feature type="signal peptide" evidence="1">
    <location>
        <begin position="1"/>
        <end position="37"/>
    </location>
</feature>
<sequence length="216" mass="23143">MLTIVVSSGGTRMARLRAAARTVLLAGLVGICMAAWAATPEADHAVGTLARVDSGQSRIVLSRDSETGNAVGQGTPDNIYLSPSTVITRSGSPVKMTDLKVGERLLVATQRSGNRTQGSRVRVLPSTSPGQDWGRYLHGTLRSIEKATRSVHIDQAETLNFVRIRYDDNTRAFDADGKTIQLSSLKPGDELDMAVRKDVKDRTATKVVLLPPHGGP</sequence>
<evidence type="ECO:0008006" key="4">
    <source>
        <dbReference type="Google" id="ProtNLM"/>
    </source>
</evidence>
<evidence type="ECO:0000313" key="2">
    <source>
        <dbReference type="EMBL" id="MDR7135955.1"/>
    </source>
</evidence>
<proteinExistence type="predicted"/>
<evidence type="ECO:0000256" key="1">
    <source>
        <dbReference type="SAM" id="SignalP"/>
    </source>
</evidence>
<dbReference type="Proteomes" id="UP001251524">
    <property type="component" value="Unassembled WGS sequence"/>
</dbReference>
<name>A0ABU1WF29_9GAMM</name>
<reference evidence="2 3" key="1">
    <citation type="submission" date="2023-07" db="EMBL/GenBank/DDBJ databases">
        <title>Sorghum-associated microbial communities from plants grown in Nebraska, USA.</title>
        <authorList>
            <person name="Schachtman D."/>
        </authorList>
    </citation>
    <scope>NUCLEOTIDE SEQUENCE [LARGE SCALE GENOMIC DNA]</scope>
    <source>
        <strain evidence="2 3">BE198</strain>
    </source>
</reference>
<comment type="caution">
    <text evidence="2">The sequence shown here is derived from an EMBL/GenBank/DDBJ whole genome shotgun (WGS) entry which is preliminary data.</text>
</comment>
<keyword evidence="3" id="KW-1185">Reference proteome</keyword>
<organism evidence="2 3">
    <name type="scientific">Lysobacter niastensis</name>
    <dbReference type="NCBI Taxonomy" id="380629"/>
    <lineage>
        <taxon>Bacteria</taxon>
        <taxon>Pseudomonadati</taxon>
        <taxon>Pseudomonadota</taxon>
        <taxon>Gammaproteobacteria</taxon>
        <taxon>Lysobacterales</taxon>
        <taxon>Lysobacteraceae</taxon>
        <taxon>Lysobacter</taxon>
    </lineage>
</organism>
<dbReference type="RefSeq" id="WP_310064047.1">
    <property type="nucleotide sequence ID" value="NZ_JAVDVY010000003.1"/>
</dbReference>
<dbReference type="EMBL" id="JAVDVY010000003">
    <property type="protein sequence ID" value="MDR7135955.1"/>
    <property type="molecule type" value="Genomic_DNA"/>
</dbReference>